<feature type="transmembrane region" description="Helical" evidence="1">
    <location>
        <begin position="12"/>
        <end position="34"/>
    </location>
</feature>
<keyword evidence="1" id="KW-0812">Transmembrane</keyword>
<dbReference type="EMBL" id="MN103543">
    <property type="protein sequence ID" value="QEM41806.1"/>
    <property type="molecule type" value="Genomic_DNA"/>
</dbReference>
<keyword evidence="3" id="KW-1185">Reference proteome</keyword>
<accession>A0A5C1K7A1</accession>
<evidence type="ECO:0000313" key="2">
    <source>
        <dbReference type="EMBL" id="QEM41806.1"/>
    </source>
</evidence>
<evidence type="ECO:0000313" key="3">
    <source>
        <dbReference type="Proteomes" id="UP000322144"/>
    </source>
</evidence>
<dbReference type="RefSeq" id="YP_010660817.1">
    <property type="nucleotide sequence ID" value="NC_070882.1"/>
</dbReference>
<evidence type="ECO:0000256" key="1">
    <source>
        <dbReference type="SAM" id="Phobius"/>
    </source>
</evidence>
<dbReference type="GeneID" id="77936827"/>
<dbReference type="Proteomes" id="UP000322144">
    <property type="component" value="Segment"/>
</dbReference>
<feature type="transmembrane region" description="Helical" evidence="1">
    <location>
        <begin position="46"/>
        <end position="74"/>
    </location>
</feature>
<sequence length="86" mass="9917">MDLMFTNPIAFIYGTLSFPGLLFMTGYAVSWLFVMGVCKWLPNWKYLCMFLCVSWAISFAIYLVMIITALVSVYTPLQLPPWTLMN</sequence>
<reference evidence="2 3" key="1">
    <citation type="submission" date="2019-06" db="EMBL/GenBank/DDBJ databases">
        <title>A distant relative of Phikzvirus genus phages from a therapeutic phage collection.</title>
        <authorList>
            <person name="Hejnowicz M.S."/>
            <person name="Dabrowski K."/>
            <person name="Gawor J."/>
            <person name="Weber-Dabrowska B."/>
            <person name="Gromadka R."/>
            <person name="Lobocka M.B."/>
        </authorList>
    </citation>
    <scope>NUCLEOTIDE SEQUENCE [LARGE SCALE GENOMIC DNA]</scope>
</reference>
<proteinExistence type="predicted"/>
<keyword evidence="1" id="KW-1133">Transmembrane helix</keyword>
<keyword evidence="1" id="KW-0472">Membrane</keyword>
<organism evidence="2 3">
    <name type="scientific">Pseudomonas phage vB_PaeM_PS119XW</name>
    <dbReference type="NCBI Taxonomy" id="2601632"/>
    <lineage>
        <taxon>Viruses</taxon>
        <taxon>Duplodnaviria</taxon>
        <taxon>Heunggongvirae</taxon>
        <taxon>Uroviricota</taxon>
        <taxon>Caudoviricetes</taxon>
        <taxon>Chimalliviridae</taxon>
        <taxon>Pawinskivirus</taxon>
        <taxon>Pawinskivirus PS119XW</taxon>
    </lineage>
</organism>
<name>A0A5C1K7A1_9CAUD</name>
<dbReference type="KEGG" id="vg:77936827"/>
<protein>
    <submittedName>
        <fullName evidence="2">Uncharacterized protein</fullName>
    </submittedName>
</protein>